<reference evidence="1" key="1">
    <citation type="journal article" date="2014" name="Front. Microbiol.">
        <title>High frequency of phylogenetically diverse reductive dehalogenase-homologous genes in deep subseafloor sedimentary metagenomes.</title>
        <authorList>
            <person name="Kawai M."/>
            <person name="Futagami T."/>
            <person name="Toyoda A."/>
            <person name="Takaki Y."/>
            <person name="Nishi S."/>
            <person name="Hori S."/>
            <person name="Arai W."/>
            <person name="Tsubouchi T."/>
            <person name="Morono Y."/>
            <person name="Uchiyama I."/>
            <person name="Ito T."/>
            <person name="Fujiyama A."/>
            <person name="Inagaki F."/>
            <person name="Takami H."/>
        </authorList>
    </citation>
    <scope>NUCLEOTIDE SEQUENCE</scope>
    <source>
        <strain evidence="1">Expedition CK06-06</strain>
    </source>
</reference>
<protein>
    <submittedName>
        <fullName evidence="1">Uncharacterized protein</fullName>
    </submittedName>
</protein>
<feature type="non-terminal residue" evidence="1">
    <location>
        <position position="54"/>
    </location>
</feature>
<sequence length="54" mass="5988">MGGAQVKPEGNAVAFDDIQETYTSRYQHDTIAIGFSVTKEAFDDDLYDTISRAK</sequence>
<comment type="caution">
    <text evidence="1">The sequence shown here is derived from an EMBL/GenBank/DDBJ whole genome shotgun (WGS) entry which is preliminary data.</text>
</comment>
<gene>
    <name evidence="1" type="ORF">S01H4_60034</name>
</gene>
<proteinExistence type="predicted"/>
<accession>X1CXE7</accession>
<evidence type="ECO:0000313" key="1">
    <source>
        <dbReference type="EMBL" id="GAH13176.1"/>
    </source>
</evidence>
<dbReference type="EMBL" id="BART01035310">
    <property type="protein sequence ID" value="GAH13176.1"/>
    <property type="molecule type" value="Genomic_DNA"/>
</dbReference>
<name>X1CXE7_9ZZZZ</name>
<organism evidence="1">
    <name type="scientific">marine sediment metagenome</name>
    <dbReference type="NCBI Taxonomy" id="412755"/>
    <lineage>
        <taxon>unclassified sequences</taxon>
        <taxon>metagenomes</taxon>
        <taxon>ecological metagenomes</taxon>
    </lineage>
</organism>
<dbReference type="AlphaFoldDB" id="X1CXE7"/>